<dbReference type="EMBL" id="FNKH01000002">
    <property type="protein sequence ID" value="SDQ35919.1"/>
    <property type="molecule type" value="Genomic_DNA"/>
</dbReference>
<dbReference type="OrthoDB" id="4947899at2"/>
<protein>
    <submittedName>
        <fullName evidence="1">Uncharacterized protein</fullName>
    </submittedName>
</protein>
<dbReference type="AlphaFoldDB" id="A0A1H1A8H5"/>
<proteinExistence type="predicted"/>
<dbReference type="KEGG" id="acry:AC20117_13300"/>
<keyword evidence="2" id="KW-1185">Reference proteome</keyword>
<name>A0A1H1A8H5_9MICC</name>
<accession>A0A1H1A8H5</accession>
<sequence length="93" mass="10268">MREKRYSATAKANSKHPYDWGRAMALAVSKLLRQAEDDGVATHRRNLYDEDLRLRISELADGIQITLSWSPMAAPAVDTAASSPLAVERVTIA</sequence>
<organism evidence="1 2">
    <name type="scientific">Crystallibacter crystallopoietes</name>
    <dbReference type="NCBI Taxonomy" id="37928"/>
    <lineage>
        <taxon>Bacteria</taxon>
        <taxon>Bacillati</taxon>
        <taxon>Actinomycetota</taxon>
        <taxon>Actinomycetes</taxon>
        <taxon>Micrococcales</taxon>
        <taxon>Micrococcaceae</taxon>
        <taxon>Crystallibacter</taxon>
    </lineage>
</organism>
<dbReference type="RefSeq" id="WP_074699327.1">
    <property type="nucleotide sequence ID" value="NZ_CP018863.1"/>
</dbReference>
<dbReference type="Proteomes" id="UP000181917">
    <property type="component" value="Unassembled WGS sequence"/>
</dbReference>
<evidence type="ECO:0000313" key="1">
    <source>
        <dbReference type="EMBL" id="SDQ35919.1"/>
    </source>
</evidence>
<gene>
    <name evidence="1" type="ORF">SAMN04489742_0805</name>
</gene>
<evidence type="ECO:0000313" key="2">
    <source>
        <dbReference type="Proteomes" id="UP000181917"/>
    </source>
</evidence>
<reference evidence="1 2" key="1">
    <citation type="submission" date="2016-10" db="EMBL/GenBank/DDBJ databases">
        <authorList>
            <person name="de Groot N.N."/>
        </authorList>
    </citation>
    <scope>NUCLEOTIDE SEQUENCE [LARGE SCALE GENOMIC DNA]</scope>
    <source>
        <strain evidence="1 2">DSM 20117</strain>
    </source>
</reference>